<keyword evidence="5" id="KW-1185">Reference proteome</keyword>
<dbReference type="Gene3D" id="3.80.10.10">
    <property type="entry name" value="Ribonuclease Inhibitor"/>
    <property type="match status" value="1"/>
</dbReference>
<reference evidence="4" key="1">
    <citation type="submission" date="2022-03" db="EMBL/GenBank/DDBJ databases">
        <authorList>
            <person name="Sayadi A."/>
        </authorList>
    </citation>
    <scope>NUCLEOTIDE SEQUENCE</scope>
</reference>
<evidence type="ECO:0000256" key="2">
    <source>
        <dbReference type="SAM" id="MobiDB-lite"/>
    </source>
</evidence>
<feature type="domain" description="F-box" evidence="3">
    <location>
        <begin position="130"/>
        <end position="176"/>
    </location>
</feature>
<keyword evidence="1" id="KW-0833">Ubl conjugation pathway</keyword>
<dbReference type="SUPFAM" id="SSF81383">
    <property type="entry name" value="F-box domain"/>
    <property type="match status" value="1"/>
</dbReference>
<dbReference type="EMBL" id="CAKOFQ010006815">
    <property type="protein sequence ID" value="CAH1973858.1"/>
    <property type="molecule type" value="Genomic_DNA"/>
</dbReference>
<sequence length="459" mass="52060">MSGVLQPVDMNVDRSPARKRARYEELSNDSSNESGRWSLHRGNANEECDNGVGRLDCDVEDLLTDDDTIFCKQEPTAIDVSCVSMSPNTRSQQLSLLESSLTKDSLDKLTLGEYDALLVKKPVIRPNSKINYFDLLSDEIVLQIFKCLPKWYLRDMSFVCRRFNRLSKDESLWRRLDASNKHLYPGDLGQIISKQVIVLRLARSEISYPPIMPGCKAAQHDFHSRLLYLDLSMASICTESLTVLLSKCNRLKKLSLENVAVNDAALIALSANKDLEVINMAMCQGVMEDGLKYLLTNCRNIRELNIAWTNMNKSSIQYLCQNLPPTMDRLNLSGCRKLLSDENVGDLVVRCPRLRELDLSDCTTISGESVKHITTLEDLNFLALSRCYLIPHRSFRHLKRIYTLAYLDIHGGYYDPAEMEGVQASLGAKVEINKFKFSSVARPTVGLRKSSIWTMRVRD</sequence>
<dbReference type="InterPro" id="IPR006553">
    <property type="entry name" value="Leu-rich_rpt_Cys-con_subtyp"/>
</dbReference>
<protein>
    <recommendedName>
        <fullName evidence="3">F-box domain-containing protein</fullName>
    </recommendedName>
</protein>
<accession>A0A9P0PA94</accession>
<proteinExistence type="predicted"/>
<gene>
    <name evidence="4" type="ORF">ACAOBT_LOCUS10775</name>
</gene>
<dbReference type="InterPro" id="IPR036047">
    <property type="entry name" value="F-box-like_dom_sf"/>
</dbReference>
<organism evidence="4 5">
    <name type="scientific">Acanthoscelides obtectus</name>
    <name type="common">Bean weevil</name>
    <name type="synonym">Bruchus obtectus</name>
    <dbReference type="NCBI Taxonomy" id="200917"/>
    <lineage>
        <taxon>Eukaryota</taxon>
        <taxon>Metazoa</taxon>
        <taxon>Ecdysozoa</taxon>
        <taxon>Arthropoda</taxon>
        <taxon>Hexapoda</taxon>
        <taxon>Insecta</taxon>
        <taxon>Pterygota</taxon>
        <taxon>Neoptera</taxon>
        <taxon>Endopterygota</taxon>
        <taxon>Coleoptera</taxon>
        <taxon>Polyphaga</taxon>
        <taxon>Cucujiformia</taxon>
        <taxon>Chrysomeloidea</taxon>
        <taxon>Chrysomelidae</taxon>
        <taxon>Bruchinae</taxon>
        <taxon>Bruchini</taxon>
        <taxon>Acanthoscelides</taxon>
    </lineage>
</organism>
<evidence type="ECO:0000259" key="3">
    <source>
        <dbReference type="PROSITE" id="PS50181"/>
    </source>
</evidence>
<dbReference type="GO" id="GO:0031146">
    <property type="term" value="P:SCF-dependent proteasomal ubiquitin-dependent protein catabolic process"/>
    <property type="evidence" value="ECO:0007669"/>
    <property type="project" value="TreeGrafter"/>
</dbReference>
<feature type="region of interest" description="Disordered" evidence="2">
    <location>
        <begin position="1"/>
        <end position="38"/>
    </location>
</feature>
<evidence type="ECO:0000313" key="5">
    <source>
        <dbReference type="Proteomes" id="UP001152888"/>
    </source>
</evidence>
<name>A0A9P0PA94_ACAOB</name>
<dbReference type="SUPFAM" id="SSF52047">
    <property type="entry name" value="RNI-like"/>
    <property type="match status" value="1"/>
</dbReference>
<dbReference type="SMART" id="SM00367">
    <property type="entry name" value="LRR_CC"/>
    <property type="match status" value="3"/>
</dbReference>
<dbReference type="AlphaFoldDB" id="A0A9P0PA94"/>
<dbReference type="Pfam" id="PF12937">
    <property type="entry name" value="F-box-like"/>
    <property type="match status" value="1"/>
</dbReference>
<evidence type="ECO:0000256" key="1">
    <source>
        <dbReference type="ARBA" id="ARBA00022786"/>
    </source>
</evidence>
<dbReference type="SMART" id="SM00256">
    <property type="entry name" value="FBOX"/>
    <property type="match status" value="1"/>
</dbReference>
<evidence type="ECO:0000313" key="4">
    <source>
        <dbReference type="EMBL" id="CAH1973858.1"/>
    </source>
</evidence>
<dbReference type="Proteomes" id="UP001152888">
    <property type="component" value="Unassembled WGS sequence"/>
</dbReference>
<dbReference type="InterPro" id="IPR001810">
    <property type="entry name" value="F-box_dom"/>
</dbReference>
<dbReference type="InterPro" id="IPR032675">
    <property type="entry name" value="LRR_dom_sf"/>
</dbReference>
<dbReference type="OrthoDB" id="2095648at2759"/>
<dbReference type="PROSITE" id="PS50181">
    <property type="entry name" value="FBOX"/>
    <property type="match status" value="1"/>
</dbReference>
<dbReference type="PANTHER" id="PTHR13318">
    <property type="entry name" value="PARTNER OF PAIRED, ISOFORM B-RELATED"/>
    <property type="match status" value="1"/>
</dbReference>
<comment type="caution">
    <text evidence="4">The sequence shown here is derived from an EMBL/GenBank/DDBJ whole genome shotgun (WGS) entry which is preliminary data.</text>
</comment>
<dbReference type="GO" id="GO:0019005">
    <property type="term" value="C:SCF ubiquitin ligase complex"/>
    <property type="evidence" value="ECO:0007669"/>
    <property type="project" value="TreeGrafter"/>
</dbReference>